<reference evidence="1 2" key="1">
    <citation type="journal article" date="2021" name="Commun. Biol.">
        <title>The genome of Shorea leprosula (Dipterocarpaceae) highlights the ecological relevance of drought in aseasonal tropical rainforests.</title>
        <authorList>
            <person name="Ng K.K.S."/>
            <person name="Kobayashi M.J."/>
            <person name="Fawcett J.A."/>
            <person name="Hatakeyama M."/>
            <person name="Paape T."/>
            <person name="Ng C.H."/>
            <person name="Ang C.C."/>
            <person name="Tnah L.H."/>
            <person name="Lee C.T."/>
            <person name="Nishiyama T."/>
            <person name="Sese J."/>
            <person name="O'Brien M.J."/>
            <person name="Copetti D."/>
            <person name="Mohd Noor M.I."/>
            <person name="Ong R.C."/>
            <person name="Putra M."/>
            <person name="Sireger I.Z."/>
            <person name="Indrioko S."/>
            <person name="Kosugi Y."/>
            <person name="Izuno A."/>
            <person name="Isagi Y."/>
            <person name="Lee S.L."/>
            <person name="Shimizu K.K."/>
        </authorList>
    </citation>
    <scope>NUCLEOTIDE SEQUENCE [LARGE SCALE GENOMIC DNA]</scope>
    <source>
        <strain evidence="1">214</strain>
    </source>
</reference>
<gene>
    <name evidence="1" type="ORF">SLEP1_g35823</name>
</gene>
<dbReference type="Gene3D" id="3.40.1380.20">
    <property type="entry name" value="Pyruvate kinase, C-terminal domain"/>
    <property type="match status" value="1"/>
</dbReference>
<proteinExistence type="predicted"/>
<keyword evidence="2" id="KW-1185">Reference proteome</keyword>
<evidence type="ECO:0000313" key="1">
    <source>
        <dbReference type="EMBL" id="GKV26539.1"/>
    </source>
</evidence>
<organism evidence="1 2">
    <name type="scientific">Rubroshorea leprosula</name>
    <dbReference type="NCBI Taxonomy" id="152421"/>
    <lineage>
        <taxon>Eukaryota</taxon>
        <taxon>Viridiplantae</taxon>
        <taxon>Streptophyta</taxon>
        <taxon>Embryophyta</taxon>
        <taxon>Tracheophyta</taxon>
        <taxon>Spermatophyta</taxon>
        <taxon>Magnoliopsida</taxon>
        <taxon>eudicotyledons</taxon>
        <taxon>Gunneridae</taxon>
        <taxon>Pentapetalae</taxon>
        <taxon>rosids</taxon>
        <taxon>malvids</taxon>
        <taxon>Malvales</taxon>
        <taxon>Dipterocarpaceae</taxon>
        <taxon>Rubroshorea</taxon>
    </lineage>
</organism>
<dbReference type="EMBL" id="BPVZ01000072">
    <property type="protein sequence ID" value="GKV26539.1"/>
    <property type="molecule type" value="Genomic_DNA"/>
</dbReference>
<dbReference type="InterPro" id="IPR036918">
    <property type="entry name" value="Pyrv_Knase_C_sf"/>
</dbReference>
<comment type="caution">
    <text evidence="1">The sequence shown here is derived from an EMBL/GenBank/DDBJ whole genome shotgun (WGS) entry which is preliminary data.</text>
</comment>
<dbReference type="AlphaFoldDB" id="A0AAV5KPL3"/>
<name>A0AAV5KPL3_9ROSI</name>
<sequence length="57" mass="6188">MGGVIPLLVDLSDDMEGNISRTMDLTKTKEMVKPRDIVLVVSDSTPTILNPTAFQAI</sequence>
<accession>A0AAV5KPL3</accession>
<evidence type="ECO:0000313" key="2">
    <source>
        <dbReference type="Proteomes" id="UP001054252"/>
    </source>
</evidence>
<dbReference type="SUPFAM" id="SSF52935">
    <property type="entry name" value="PK C-terminal domain-like"/>
    <property type="match status" value="1"/>
</dbReference>
<protein>
    <submittedName>
        <fullName evidence="1">Uncharacterized protein</fullName>
    </submittedName>
</protein>
<dbReference type="Proteomes" id="UP001054252">
    <property type="component" value="Unassembled WGS sequence"/>
</dbReference>